<evidence type="ECO:0000256" key="4">
    <source>
        <dbReference type="ARBA" id="ARBA00023136"/>
    </source>
</evidence>
<feature type="transmembrane region" description="Helical" evidence="6">
    <location>
        <begin position="114"/>
        <end position="133"/>
    </location>
</feature>
<dbReference type="SMART" id="SM00724">
    <property type="entry name" value="TLC"/>
    <property type="match status" value="1"/>
</dbReference>
<evidence type="ECO:0000256" key="2">
    <source>
        <dbReference type="ARBA" id="ARBA00022692"/>
    </source>
</evidence>
<keyword evidence="2 5" id="KW-0812">Transmembrane</keyword>
<evidence type="ECO:0000313" key="8">
    <source>
        <dbReference type="EMBL" id="KAK8966080.1"/>
    </source>
</evidence>
<evidence type="ECO:0000313" key="9">
    <source>
        <dbReference type="Proteomes" id="UP001412067"/>
    </source>
</evidence>
<accession>A0ABR2MRF9</accession>
<keyword evidence="4 5" id="KW-0472">Membrane</keyword>
<keyword evidence="3 6" id="KW-1133">Transmembrane helix</keyword>
<proteinExistence type="predicted"/>
<evidence type="ECO:0000259" key="7">
    <source>
        <dbReference type="PROSITE" id="PS50922"/>
    </source>
</evidence>
<dbReference type="PROSITE" id="PS50922">
    <property type="entry name" value="TLC"/>
    <property type="match status" value="1"/>
</dbReference>
<comment type="subcellular location">
    <subcellularLocation>
        <location evidence="1">Endoplasmic reticulum membrane</location>
        <topology evidence="1">Multi-pass membrane protein</topology>
    </subcellularLocation>
</comment>
<dbReference type="PANTHER" id="PTHR12560:SF0">
    <property type="entry name" value="LD18904P"/>
    <property type="match status" value="1"/>
</dbReference>
<evidence type="ECO:0000256" key="6">
    <source>
        <dbReference type="SAM" id="Phobius"/>
    </source>
</evidence>
<feature type="transmembrane region" description="Helical" evidence="6">
    <location>
        <begin position="193"/>
        <end position="219"/>
    </location>
</feature>
<feature type="transmembrane region" description="Helical" evidence="6">
    <location>
        <begin position="73"/>
        <end position="94"/>
    </location>
</feature>
<feature type="transmembrane region" description="Helical" evidence="6">
    <location>
        <begin position="240"/>
        <end position="259"/>
    </location>
</feature>
<feature type="domain" description="TLC" evidence="7">
    <location>
        <begin position="64"/>
        <end position="271"/>
    </location>
</feature>
<gene>
    <name evidence="8" type="ORF">KSP40_PGU007287</name>
</gene>
<evidence type="ECO:0000256" key="5">
    <source>
        <dbReference type="PROSITE-ProRule" id="PRU00205"/>
    </source>
</evidence>
<protein>
    <submittedName>
        <fullName evidence="8">ASC1-like protein 3</fullName>
    </submittedName>
</protein>
<dbReference type="EMBL" id="JBBWWR010000005">
    <property type="protein sequence ID" value="KAK8966080.1"/>
    <property type="molecule type" value="Genomic_DNA"/>
</dbReference>
<sequence>MAASWDGGDVPDVSHLLIAIIFIPVFVSARFFLESLVYKRLAIRLLHGGKAPLLIDETRELKIRKCSESMWKFTFYACAQIWVISILHQAPWALHTKEYFIGWPNQKLGFSMKLYYMCQCGFYVYSIGALLIWETRRKDFPIMMSHHVITSVLIGYSYLTRCFRIGIVILALHDTSDVFMEAGKVCKYSEKEIGASLCFGCFAITWLFLRLIIFPFWMIKASSCYTVEPFIQANYYPRTLYYTFNIMLSTLLVFHIYWWKLICAMIMRQLHNQGIVGQDIRSGRAEPPRLMKSNSKEIWSHFGKFCVVNGKHLTPL</sequence>
<dbReference type="Proteomes" id="UP001412067">
    <property type="component" value="Unassembled WGS sequence"/>
</dbReference>
<evidence type="ECO:0000256" key="3">
    <source>
        <dbReference type="ARBA" id="ARBA00022989"/>
    </source>
</evidence>
<feature type="transmembrane region" description="Helical" evidence="6">
    <location>
        <begin position="13"/>
        <end position="33"/>
    </location>
</feature>
<reference evidence="8 9" key="1">
    <citation type="journal article" date="2022" name="Nat. Plants">
        <title>Genomes of leafy and leafless Platanthera orchids illuminate the evolution of mycoheterotrophy.</title>
        <authorList>
            <person name="Li M.H."/>
            <person name="Liu K.W."/>
            <person name="Li Z."/>
            <person name="Lu H.C."/>
            <person name="Ye Q.L."/>
            <person name="Zhang D."/>
            <person name="Wang J.Y."/>
            <person name="Li Y.F."/>
            <person name="Zhong Z.M."/>
            <person name="Liu X."/>
            <person name="Yu X."/>
            <person name="Liu D.K."/>
            <person name="Tu X.D."/>
            <person name="Liu B."/>
            <person name="Hao Y."/>
            <person name="Liao X.Y."/>
            <person name="Jiang Y.T."/>
            <person name="Sun W.H."/>
            <person name="Chen J."/>
            <person name="Chen Y.Q."/>
            <person name="Ai Y."/>
            <person name="Zhai J.W."/>
            <person name="Wu S.S."/>
            <person name="Zhou Z."/>
            <person name="Hsiao Y.Y."/>
            <person name="Wu W.L."/>
            <person name="Chen Y.Y."/>
            <person name="Lin Y.F."/>
            <person name="Hsu J.L."/>
            <person name="Li C.Y."/>
            <person name="Wang Z.W."/>
            <person name="Zhao X."/>
            <person name="Zhong W.Y."/>
            <person name="Ma X.K."/>
            <person name="Ma L."/>
            <person name="Huang J."/>
            <person name="Chen G.Z."/>
            <person name="Huang M.Z."/>
            <person name="Huang L."/>
            <person name="Peng D.H."/>
            <person name="Luo Y.B."/>
            <person name="Zou S.Q."/>
            <person name="Chen S.P."/>
            <person name="Lan S."/>
            <person name="Tsai W.C."/>
            <person name="Van de Peer Y."/>
            <person name="Liu Z.J."/>
        </authorList>
    </citation>
    <scope>NUCLEOTIDE SEQUENCE [LARGE SCALE GENOMIC DNA]</scope>
    <source>
        <strain evidence="8">Lor288</strain>
    </source>
</reference>
<dbReference type="Pfam" id="PF03798">
    <property type="entry name" value="TRAM_LAG1_CLN8"/>
    <property type="match status" value="1"/>
</dbReference>
<keyword evidence="9" id="KW-1185">Reference proteome</keyword>
<evidence type="ECO:0000256" key="1">
    <source>
        <dbReference type="ARBA" id="ARBA00004477"/>
    </source>
</evidence>
<name>A0ABR2MRF9_9ASPA</name>
<dbReference type="PANTHER" id="PTHR12560">
    <property type="entry name" value="LONGEVITY ASSURANCE FACTOR 1 LAG1"/>
    <property type="match status" value="1"/>
</dbReference>
<dbReference type="InterPro" id="IPR006634">
    <property type="entry name" value="TLC-dom"/>
</dbReference>
<dbReference type="InterPro" id="IPR016439">
    <property type="entry name" value="Lag1/Lac1-like"/>
</dbReference>
<organism evidence="8 9">
    <name type="scientific">Platanthera guangdongensis</name>
    <dbReference type="NCBI Taxonomy" id="2320717"/>
    <lineage>
        <taxon>Eukaryota</taxon>
        <taxon>Viridiplantae</taxon>
        <taxon>Streptophyta</taxon>
        <taxon>Embryophyta</taxon>
        <taxon>Tracheophyta</taxon>
        <taxon>Spermatophyta</taxon>
        <taxon>Magnoliopsida</taxon>
        <taxon>Liliopsida</taxon>
        <taxon>Asparagales</taxon>
        <taxon>Orchidaceae</taxon>
        <taxon>Orchidoideae</taxon>
        <taxon>Orchideae</taxon>
        <taxon>Orchidinae</taxon>
        <taxon>Platanthera</taxon>
    </lineage>
</organism>
<comment type="caution">
    <text evidence="8">The sequence shown here is derived from an EMBL/GenBank/DDBJ whole genome shotgun (WGS) entry which is preliminary data.</text>
</comment>